<feature type="region of interest" description="Disordered" evidence="1">
    <location>
        <begin position="1"/>
        <end position="42"/>
    </location>
</feature>
<dbReference type="KEGG" id="edi:EDI_243120"/>
<accession>B0EQB7</accession>
<dbReference type="OMA" id="QYCKTLN"/>
<dbReference type="AlphaFoldDB" id="B0EQB7"/>
<evidence type="ECO:0000313" key="3">
    <source>
        <dbReference type="Proteomes" id="UP000008076"/>
    </source>
</evidence>
<name>B0EQB7_ENTDS</name>
<protein>
    <submittedName>
        <fullName evidence="2">Uncharacterized protein</fullName>
    </submittedName>
</protein>
<dbReference type="eggNOG" id="ENOG502REHC">
    <property type="taxonomic scope" value="Eukaryota"/>
</dbReference>
<keyword evidence="3" id="KW-1185">Reference proteome</keyword>
<dbReference type="Proteomes" id="UP000008076">
    <property type="component" value="Unassembled WGS sequence"/>
</dbReference>
<evidence type="ECO:0000313" key="2">
    <source>
        <dbReference type="EMBL" id="EDR23272.1"/>
    </source>
</evidence>
<feature type="compositionally biased region" description="Basic and acidic residues" evidence="1">
    <location>
        <begin position="11"/>
        <end position="21"/>
    </location>
</feature>
<reference evidence="3" key="1">
    <citation type="submission" date="2007-12" db="EMBL/GenBank/DDBJ databases">
        <title>Annotation of Entamoeba dispar SAW760.</title>
        <authorList>
            <person name="Lorenzi H."/>
            <person name="Inman J."/>
            <person name="Schobel S."/>
            <person name="Amedeo P."/>
            <person name="Caler E."/>
        </authorList>
    </citation>
    <scope>NUCLEOTIDE SEQUENCE [LARGE SCALE GENOMIC DNA]</scope>
    <source>
        <strain evidence="3">ATCC PRA-260 / SAW760</strain>
    </source>
</reference>
<organism evidence="3">
    <name type="scientific">Entamoeba dispar (strain ATCC PRA-260 / SAW760)</name>
    <dbReference type="NCBI Taxonomy" id="370354"/>
    <lineage>
        <taxon>Eukaryota</taxon>
        <taxon>Amoebozoa</taxon>
        <taxon>Evosea</taxon>
        <taxon>Archamoebae</taxon>
        <taxon>Mastigamoebida</taxon>
        <taxon>Entamoebidae</taxon>
        <taxon>Entamoeba</taxon>
    </lineage>
</organism>
<dbReference type="EMBL" id="DS550368">
    <property type="protein sequence ID" value="EDR23272.1"/>
    <property type="molecule type" value="Genomic_DNA"/>
</dbReference>
<dbReference type="OrthoDB" id="32120at2759"/>
<dbReference type="VEuPathDB" id="AmoebaDB:EDI_243120"/>
<evidence type="ECO:0000256" key="1">
    <source>
        <dbReference type="SAM" id="MobiDB-lite"/>
    </source>
</evidence>
<dbReference type="GeneID" id="5885485"/>
<dbReference type="RefSeq" id="XP_001740311.1">
    <property type="nucleotide sequence ID" value="XM_001740259.1"/>
</dbReference>
<sequence>MATSSEFSDSFCDKKPEREPEQTDENPIDISVVPDTCNEESPKSVDEIQAKISEVQNDIDKKLQELCHPPEDISQSEVSQIKEEYLNLVKELNGLVIKYNKKTNGMTDGTEKRKDVVVVADPNERFVDIFHGKPVKLFLDTLSSYKIIFPRIQYCKTLNSSTNIYKQLFGQKDFGVFCVTKYGNVFGIFFHSVKSFGDQTFVCNKSALFIIRRNGMKEYIPIVSKRESDIYIVLGHDTTKDDLLITITNNIGYGIQFNNNTVHIIGDIRNVFNEIKYNSMLLNINNNNNNNDTNNNTSEYKEEINELKIMKIHSDDDGKQSLIE</sequence>
<gene>
    <name evidence="2" type="ORF">EDI_243120</name>
</gene>
<proteinExistence type="predicted"/>